<comment type="cofactor">
    <cofactor evidence="10">
        <name>Mg(2+)</name>
        <dbReference type="ChEBI" id="CHEBI:18420"/>
    </cofactor>
    <text evidence="10">Binds 1 Mg(2+) ion per subunit.</text>
</comment>
<evidence type="ECO:0000259" key="11">
    <source>
        <dbReference type="SMART" id="SM00861"/>
    </source>
</evidence>
<evidence type="ECO:0000256" key="8">
    <source>
        <dbReference type="ARBA" id="ARBA00023052"/>
    </source>
</evidence>
<dbReference type="Pfam" id="PF02780">
    <property type="entry name" value="Transketolase_C"/>
    <property type="match status" value="1"/>
</dbReference>
<dbReference type="InterPro" id="IPR033248">
    <property type="entry name" value="Transketolase_C"/>
</dbReference>
<dbReference type="GO" id="GO:0008661">
    <property type="term" value="F:1-deoxy-D-xylulose-5-phosphate synthase activity"/>
    <property type="evidence" value="ECO:0007669"/>
    <property type="project" value="UniProtKB-UniRule"/>
</dbReference>
<feature type="domain" description="Transketolase-like pyrimidine-binding" evidence="11">
    <location>
        <begin position="274"/>
        <end position="437"/>
    </location>
</feature>
<evidence type="ECO:0000313" key="13">
    <source>
        <dbReference type="Proteomes" id="UP000530928"/>
    </source>
</evidence>
<sequence>MSTTLSRLLARISSPDDLRALAPEQLPALAAEIRSFLVRKVTASGGHLGSNLGVVELTIALHRVFRSPGDTILFDTGHQAYVHKLLTGRRAGFDKLRKRGGLSGYPEPAESPHDVIGNSHASTALSYADGLAKARQLAGDREHAVVAVVGDGSLTGGMAWEALNNLGTAKDRPVIVVLNDNGRSYAPTHGAIADHLAALRGDRLSVTVFENLGFRYLGPVHGHDLAALESALRTARQLRGPVVVHCITRKGAGYRPAEQDLEDHLHAVPAAGARSLTRVFSEELCALGEQLPDLVCVTAAMPGPTGLSAFGARYPGRMFDVGIAEQHAVASAAGLALGGLRPLVAIYASFLNRAFDQLLLDVALRELPVTIVLDRAGVTGPDGPSHHGMWDLAMLSAVPGLSVAAPRDAVRLRELLRECLSLPGPSVLRFPKGPAGAELAALERSAGLDILWLSGRDVLLVGVGAMAAACVDAAERLTSAGIGVTVADPRWALPVTPGLAELAAEHDLVVTVEDGVVSGGVGAAVIQACAPGARVRTLGLPRTFVEHGTREELLASAGLTGPAIARAVRLEHQV</sequence>
<comment type="catalytic activity">
    <reaction evidence="10">
        <text>D-glyceraldehyde 3-phosphate + pyruvate + H(+) = 1-deoxy-D-xylulose 5-phosphate + CO2</text>
        <dbReference type="Rhea" id="RHEA:12605"/>
        <dbReference type="ChEBI" id="CHEBI:15361"/>
        <dbReference type="ChEBI" id="CHEBI:15378"/>
        <dbReference type="ChEBI" id="CHEBI:16526"/>
        <dbReference type="ChEBI" id="CHEBI:57792"/>
        <dbReference type="ChEBI" id="CHEBI:59776"/>
        <dbReference type="EC" id="2.2.1.7"/>
    </reaction>
</comment>
<keyword evidence="4 10" id="KW-0808">Transferase</keyword>
<keyword evidence="7 10" id="KW-0784">Thiamine biosynthesis</keyword>
<comment type="caution">
    <text evidence="12">The sequence shown here is derived from an EMBL/GenBank/DDBJ whole genome shotgun (WGS) entry which is preliminary data.</text>
</comment>
<gene>
    <name evidence="10" type="primary">dxs</name>
    <name evidence="12" type="ORF">HNR30_000839</name>
</gene>
<dbReference type="PANTHER" id="PTHR43322">
    <property type="entry name" value="1-D-DEOXYXYLULOSE 5-PHOSPHATE SYNTHASE-RELATED"/>
    <property type="match status" value="1"/>
</dbReference>
<feature type="binding site" evidence="10">
    <location>
        <position position="325"/>
    </location>
    <ligand>
        <name>thiamine diphosphate</name>
        <dbReference type="ChEBI" id="CHEBI:58937"/>
    </ligand>
</feature>
<dbReference type="SMART" id="SM00861">
    <property type="entry name" value="Transket_pyr"/>
    <property type="match status" value="1"/>
</dbReference>
<dbReference type="GO" id="GO:0000287">
    <property type="term" value="F:magnesium ion binding"/>
    <property type="evidence" value="ECO:0007669"/>
    <property type="project" value="UniProtKB-UniRule"/>
</dbReference>
<accession>A0A7W0CE82</accession>
<feature type="binding site" evidence="10">
    <location>
        <begin position="152"/>
        <end position="153"/>
    </location>
    <ligand>
        <name>thiamine diphosphate</name>
        <dbReference type="ChEBI" id="CHEBI:58937"/>
    </ligand>
</feature>
<keyword evidence="13" id="KW-1185">Reference proteome</keyword>
<feature type="binding site" evidence="10">
    <location>
        <begin position="119"/>
        <end position="121"/>
    </location>
    <ligand>
        <name>thiamine diphosphate</name>
        <dbReference type="ChEBI" id="CHEBI:58937"/>
    </ligand>
</feature>
<dbReference type="InterPro" id="IPR009014">
    <property type="entry name" value="Transketo_C/PFOR_II"/>
</dbReference>
<comment type="cofactor">
    <cofactor evidence="10">
        <name>thiamine diphosphate</name>
        <dbReference type="ChEBI" id="CHEBI:58937"/>
    </cofactor>
    <text evidence="10">Binds 1 thiamine pyrophosphate per subunit.</text>
</comment>
<evidence type="ECO:0000256" key="3">
    <source>
        <dbReference type="ARBA" id="ARBA00011738"/>
    </source>
</evidence>
<comment type="subunit">
    <text evidence="3 10">Homodimer.</text>
</comment>
<organism evidence="12 13">
    <name type="scientific">Nonomuraea soli</name>
    <dbReference type="NCBI Taxonomy" id="1032476"/>
    <lineage>
        <taxon>Bacteria</taxon>
        <taxon>Bacillati</taxon>
        <taxon>Actinomycetota</taxon>
        <taxon>Actinomycetes</taxon>
        <taxon>Streptosporangiales</taxon>
        <taxon>Streptosporangiaceae</taxon>
        <taxon>Nonomuraea</taxon>
    </lineage>
</organism>
<dbReference type="GO" id="GO:0019288">
    <property type="term" value="P:isopentenyl diphosphate biosynthetic process, methylerythritol 4-phosphate pathway"/>
    <property type="evidence" value="ECO:0007669"/>
    <property type="project" value="TreeGrafter"/>
</dbReference>
<name>A0A7W0CE82_9ACTN</name>
<dbReference type="InterPro" id="IPR005475">
    <property type="entry name" value="Transketolase-like_Pyr-bd"/>
</dbReference>
<keyword evidence="6 10" id="KW-0460">Magnesium</keyword>
<evidence type="ECO:0000256" key="10">
    <source>
        <dbReference type="HAMAP-Rule" id="MF_00315"/>
    </source>
</evidence>
<dbReference type="Pfam" id="PF02779">
    <property type="entry name" value="Transket_pyr"/>
    <property type="match status" value="1"/>
</dbReference>
<evidence type="ECO:0000313" key="12">
    <source>
        <dbReference type="EMBL" id="MBA2889504.1"/>
    </source>
</evidence>
<dbReference type="CDD" id="cd02007">
    <property type="entry name" value="TPP_DXS"/>
    <property type="match status" value="1"/>
</dbReference>
<feature type="binding site" evidence="10">
    <location>
        <position position="254"/>
    </location>
    <ligand>
        <name>thiamine diphosphate</name>
        <dbReference type="ChEBI" id="CHEBI:58937"/>
    </ligand>
</feature>
<dbReference type="Gene3D" id="3.40.50.920">
    <property type="match status" value="1"/>
</dbReference>
<dbReference type="HAMAP" id="MF_00315">
    <property type="entry name" value="DXP_synth"/>
    <property type="match status" value="1"/>
</dbReference>
<evidence type="ECO:0000256" key="4">
    <source>
        <dbReference type="ARBA" id="ARBA00022679"/>
    </source>
</evidence>
<dbReference type="PANTHER" id="PTHR43322:SF5">
    <property type="entry name" value="1-DEOXY-D-XYLULOSE-5-PHOSPHATE SYNTHASE, CHLOROPLASTIC"/>
    <property type="match status" value="1"/>
</dbReference>
<keyword evidence="5 10" id="KW-0479">Metal-binding</keyword>
<dbReference type="Proteomes" id="UP000530928">
    <property type="component" value="Unassembled WGS sequence"/>
</dbReference>
<evidence type="ECO:0000256" key="6">
    <source>
        <dbReference type="ARBA" id="ARBA00022842"/>
    </source>
</evidence>
<keyword evidence="9 10" id="KW-0414">Isoprene biosynthesis</keyword>
<keyword evidence="8 10" id="KW-0786">Thiamine pyrophosphate</keyword>
<dbReference type="GO" id="GO:0005829">
    <property type="term" value="C:cytosol"/>
    <property type="evidence" value="ECO:0007669"/>
    <property type="project" value="TreeGrafter"/>
</dbReference>
<dbReference type="FunFam" id="3.40.50.970:FF:000010">
    <property type="entry name" value="1-deoxy-D-xylulose-5-phosphate synthase"/>
    <property type="match status" value="1"/>
</dbReference>
<dbReference type="InterPro" id="IPR029061">
    <property type="entry name" value="THDP-binding"/>
</dbReference>
<dbReference type="RefSeq" id="WP_181608291.1">
    <property type="nucleotide sequence ID" value="NZ_BAABAM010000001.1"/>
</dbReference>
<dbReference type="CDD" id="cd07033">
    <property type="entry name" value="TPP_PYR_DXS_TK_like"/>
    <property type="match status" value="1"/>
</dbReference>
<evidence type="ECO:0000256" key="7">
    <source>
        <dbReference type="ARBA" id="ARBA00022977"/>
    </source>
</evidence>
<dbReference type="Pfam" id="PF13292">
    <property type="entry name" value="DXP_synthase_N"/>
    <property type="match status" value="2"/>
</dbReference>
<reference evidence="12 13" key="1">
    <citation type="submission" date="2020-07" db="EMBL/GenBank/DDBJ databases">
        <title>Genomic Encyclopedia of Type Strains, Phase IV (KMG-IV): sequencing the most valuable type-strain genomes for metagenomic binning, comparative biology and taxonomic classification.</title>
        <authorList>
            <person name="Goeker M."/>
        </authorList>
    </citation>
    <scope>NUCLEOTIDE SEQUENCE [LARGE SCALE GENOMIC DNA]</scope>
    <source>
        <strain evidence="12 13">DSM 45533</strain>
    </source>
</reference>
<evidence type="ECO:0000256" key="5">
    <source>
        <dbReference type="ARBA" id="ARBA00022723"/>
    </source>
</evidence>
<dbReference type="InterPro" id="IPR020826">
    <property type="entry name" value="Transketolase_BS"/>
</dbReference>
<dbReference type="SUPFAM" id="SSF52922">
    <property type="entry name" value="TK C-terminal domain-like"/>
    <property type="match status" value="1"/>
</dbReference>
<dbReference type="GO" id="GO:0030976">
    <property type="term" value="F:thiamine pyrophosphate binding"/>
    <property type="evidence" value="ECO:0007669"/>
    <property type="project" value="UniProtKB-UniRule"/>
</dbReference>
<evidence type="ECO:0000256" key="9">
    <source>
        <dbReference type="ARBA" id="ARBA00023229"/>
    </source>
</evidence>
<feature type="binding site" evidence="10">
    <location>
        <position position="181"/>
    </location>
    <ligand>
        <name>Mg(2+)</name>
        <dbReference type="ChEBI" id="CHEBI:18420"/>
    </ligand>
</feature>
<comment type="pathway">
    <text evidence="1 10">Metabolic intermediate biosynthesis; 1-deoxy-D-xylulose 5-phosphate biosynthesis; 1-deoxy-D-xylulose 5-phosphate from D-glyceraldehyde 3-phosphate and pyruvate: step 1/1.</text>
</comment>
<feature type="binding site" evidence="10">
    <location>
        <position position="78"/>
    </location>
    <ligand>
        <name>thiamine diphosphate</name>
        <dbReference type="ChEBI" id="CHEBI:58937"/>
    </ligand>
</feature>
<comment type="function">
    <text evidence="10">Catalyzes the acyloin condensation reaction between C atoms 2 and 3 of pyruvate and glyceraldehyde 3-phosphate to yield 1-deoxy-D-xylulose-5-phosphate (DXP).</text>
</comment>
<dbReference type="EMBL" id="JACDUR010000001">
    <property type="protein sequence ID" value="MBA2889504.1"/>
    <property type="molecule type" value="Genomic_DNA"/>
</dbReference>
<dbReference type="EC" id="2.2.1.7" evidence="10"/>
<dbReference type="GO" id="GO:0009228">
    <property type="term" value="P:thiamine biosynthetic process"/>
    <property type="evidence" value="ECO:0007669"/>
    <property type="project" value="UniProtKB-UniRule"/>
</dbReference>
<proteinExistence type="inferred from homology"/>
<dbReference type="AlphaFoldDB" id="A0A7W0CE82"/>
<feature type="binding site" evidence="10">
    <location>
        <position position="151"/>
    </location>
    <ligand>
        <name>Mg(2+)</name>
        <dbReference type="ChEBI" id="CHEBI:18420"/>
    </ligand>
</feature>
<dbReference type="Gene3D" id="3.40.50.970">
    <property type="match status" value="2"/>
</dbReference>
<comment type="similarity">
    <text evidence="2 10">Belongs to the transketolase family. DXPS subfamily.</text>
</comment>
<dbReference type="SUPFAM" id="SSF52518">
    <property type="entry name" value="Thiamin diphosphate-binding fold (THDP-binding)"/>
    <property type="match status" value="1"/>
</dbReference>
<dbReference type="NCBIfam" id="NF003933">
    <property type="entry name" value="PRK05444.2-2"/>
    <property type="match status" value="1"/>
</dbReference>
<evidence type="ECO:0000256" key="1">
    <source>
        <dbReference type="ARBA" id="ARBA00004980"/>
    </source>
</evidence>
<dbReference type="GO" id="GO:0016114">
    <property type="term" value="P:terpenoid biosynthetic process"/>
    <property type="evidence" value="ECO:0007669"/>
    <property type="project" value="UniProtKB-UniRule"/>
</dbReference>
<feature type="binding site" evidence="10">
    <location>
        <position position="181"/>
    </location>
    <ligand>
        <name>thiamine diphosphate</name>
        <dbReference type="ChEBI" id="CHEBI:58937"/>
    </ligand>
</feature>
<evidence type="ECO:0000256" key="2">
    <source>
        <dbReference type="ARBA" id="ARBA00011081"/>
    </source>
</evidence>
<dbReference type="UniPathway" id="UPA00064">
    <property type="reaction ID" value="UER00091"/>
</dbReference>
<dbReference type="PROSITE" id="PS00802">
    <property type="entry name" value="TRANSKETOLASE_2"/>
    <property type="match status" value="1"/>
</dbReference>
<protein>
    <recommendedName>
        <fullName evidence="10">1-deoxy-D-xylulose-5-phosphate synthase</fullName>
        <ecNumber evidence="10">2.2.1.7</ecNumber>
    </recommendedName>
    <alternativeName>
        <fullName evidence="10">1-deoxyxylulose-5-phosphate synthase</fullName>
        <shortName evidence="10">DXP synthase</shortName>
        <shortName evidence="10">DXPS</shortName>
    </alternativeName>
</protein>
<dbReference type="InterPro" id="IPR005477">
    <property type="entry name" value="Dxylulose-5-P_synthase"/>
</dbReference>